<dbReference type="Pfam" id="PF03478">
    <property type="entry name" value="Beta-prop_KIB1-4"/>
    <property type="match status" value="2"/>
</dbReference>
<reference evidence="3" key="1">
    <citation type="journal article" date="2022" name="Int. J. Mol. Sci.">
        <title>Draft Genome of Tanacetum Coccineum: Genomic Comparison of Closely Related Tanacetum-Family Plants.</title>
        <authorList>
            <person name="Yamashiro T."/>
            <person name="Shiraishi A."/>
            <person name="Nakayama K."/>
            <person name="Satake H."/>
        </authorList>
    </citation>
    <scope>NUCLEOTIDE SEQUENCE</scope>
</reference>
<proteinExistence type="predicted"/>
<feature type="domain" description="KIB1-4 beta-propeller" evidence="2">
    <location>
        <begin position="494"/>
        <end position="728"/>
    </location>
</feature>
<dbReference type="PANTHER" id="PTHR33127:SF5">
    <property type="entry name" value="TRANSMEMBRANE PROTEIN"/>
    <property type="match status" value="1"/>
</dbReference>
<organism evidence="3 4">
    <name type="scientific">Tanacetum coccineum</name>
    <dbReference type="NCBI Taxonomy" id="301880"/>
    <lineage>
        <taxon>Eukaryota</taxon>
        <taxon>Viridiplantae</taxon>
        <taxon>Streptophyta</taxon>
        <taxon>Embryophyta</taxon>
        <taxon>Tracheophyta</taxon>
        <taxon>Spermatophyta</taxon>
        <taxon>Magnoliopsida</taxon>
        <taxon>eudicotyledons</taxon>
        <taxon>Gunneridae</taxon>
        <taxon>Pentapetalae</taxon>
        <taxon>asterids</taxon>
        <taxon>campanulids</taxon>
        <taxon>Asterales</taxon>
        <taxon>Asteraceae</taxon>
        <taxon>Asteroideae</taxon>
        <taxon>Anthemideae</taxon>
        <taxon>Anthemidinae</taxon>
        <taxon>Tanacetum</taxon>
    </lineage>
</organism>
<dbReference type="EMBL" id="BQNB010013849">
    <property type="protein sequence ID" value="GJT20959.1"/>
    <property type="molecule type" value="Genomic_DNA"/>
</dbReference>
<evidence type="ECO:0000259" key="2">
    <source>
        <dbReference type="Pfam" id="PF03478"/>
    </source>
</evidence>
<accession>A0ABQ5C383</accession>
<sequence length="768" mass="88280">MYCSSVVPRLSPKHSWCVAQDSEAKEDDDTQVHIFYNLHDPMSYYRCQIPELLGKLIRGCFHGCWAVLSSNHPRDVMWSLWNPFTSQIINLPPLIHNGSEENYYDITYNCCLSAPPDYPNSVLLLTKTKKPRGLVGQKVGNHGYPKRKKKKKPNIVYCWIGSDSYFRNEDTRMKLRWTERTFAKQLRSITGSDGSFYNLTCCNGKVYAYFAESDVNSHSLLLVEFDIVVNDRKYTKLKEVVITLLPVLEFQCPRIVDSFSISLLKGSCSELFMIVLDLEYEAWTSTSVSAVYVFRLDMNNRRWEEMEDLKETILSVALPIESSTFYSPATASSELGGYIHILADKGKIIYSYHVKDKTISLSSIPCLAGTNHVSAWAMLECTRLENDHVDSKQENDKDVDIIVRSVKGDEDESQLLNLPLHVVGMIMEFCVGLDYLRFRSTCKSCHLASPVIPWNNRKASKRLQKYSLPSPWLIVLDKHKGIITLTDPMFGDKYFIKTPQELICDLEIKGSKYGWLLILKSSGSLLFYNPFTSDIRKLPLLRGSEIFSFSAPPTSPDCMVVGIAYEHYYYYVHIHFVGGEPSWRRIPFDIDYGNYYFLSLTLYGRDLYALGDDIGLYMFEEVGGDCSWEPNVAKTPTSCCTSFPRSYLLSCDQHLLHVIVGKFGESVEVFKLKKSKEWVKIDSLGKHMIFICGTSSFCVDAKKPHMENKIYFPRLPADNENMNDILFYSLETCWYHTFNNKNFQESFWDFFGTKHPLAPHAWIEPTWS</sequence>
<feature type="domain" description="F-box" evidence="1">
    <location>
        <begin position="415"/>
        <end position="446"/>
    </location>
</feature>
<feature type="domain" description="KIB1-4 beta-propeller" evidence="2">
    <location>
        <begin position="35"/>
        <end position="314"/>
    </location>
</feature>
<dbReference type="Pfam" id="PF00646">
    <property type="entry name" value="F-box"/>
    <property type="match status" value="1"/>
</dbReference>
<dbReference type="Proteomes" id="UP001151760">
    <property type="component" value="Unassembled WGS sequence"/>
</dbReference>
<keyword evidence="4" id="KW-1185">Reference proteome</keyword>
<comment type="caution">
    <text evidence="3">The sequence shown here is derived from an EMBL/GenBank/DDBJ whole genome shotgun (WGS) entry which is preliminary data.</text>
</comment>
<evidence type="ECO:0000259" key="1">
    <source>
        <dbReference type="Pfam" id="PF00646"/>
    </source>
</evidence>
<dbReference type="PANTHER" id="PTHR33127">
    <property type="entry name" value="TRANSMEMBRANE PROTEIN"/>
    <property type="match status" value="1"/>
</dbReference>
<dbReference type="InterPro" id="IPR001810">
    <property type="entry name" value="F-box_dom"/>
</dbReference>
<name>A0ABQ5C383_9ASTR</name>
<evidence type="ECO:0000313" key="3">
    <source>
        <dbReference type="EMBL" id="GJT20959.1"/>
    </source>
</evidence>
<dbReference type="InterPro" id="IPR005174">
    <property type="entry name" value="KIB1-4_b-propeller"/>
</dbReference>
<gene>
    <name evidence="3" type="ORF">Tco_0890896</name>
</gene>
<reference evidence="3" key="2">
    <citation type="submission" date="2022-01" db="EMBL/GenBank/DDBJ databases">
        <authorList>
            <person name="Yamashiro T."/>
            <person name="Shiraishi A."/>
            <person name="Satake H."/>
            <person name="Nakayama K."/>
        </authorList>
    </citation>
    <scope>NUCLEOTIDE SEQUENCE</scope>
</reference>
<protein>
    <submittedName>
        <fullName evidence="3">PAZ domain-containing protein</fullName>
    </submittedName>
</protein>
<evidence type="ECO:0000313" key="4">
    <source>
        <dbReference type="Proteomes" id="UP001151760"/>
    </source>
</evidence>